<evidence type="ECO:0000256" key="7">
    <source>
        <dbReference type="ARBA" id="ARBA00022927"/>
    </source>
</evidence>
<evidence type="ECO:0000256" key="12">
    <source>
        <dbReference type="SAM" id="MobiDB-lite"/>
    </source>
</evidence>
<feature type="compositionally biased region" description="Low complexity" evidence="12">
    <location>
        <begin position="283"/>
        <end position="309"/>
    </location>
</feature>
<comment type="subcellular location">
    <subcellularLocation>
        <location evidence="1">Mitochondrion inner membrane</location>
        <topology evidence="1">Single-pass membrane protein</topology>
    </subcellularLocation>
</comment>
<evidence type="ECO:0000313" key="13">
    <source>
        <dbReference type="EMBL" id="TKA79386.1"/>
    </source>
</evidence>
<keyword evidence="9" id="KW-0811">Translocation</keyword>
<name>A0A4U0XSE3_9PEZI</name>
<comment type="similarity">
    <text evidence="2">Belongs to the TIM54 family.</text>
</comment>
<protein>
    <recommendedName>
        <fullName evidence="3">Mitochondrial import inner membrane translocase subunit TIM54</fullName>
    </recommendedName>
</protein>
<evidence type="ECO:0000256" key="1">
    <source>
        <dbReference type="ARBA" id="ARBA00004434"/>
    </source>
</evidence>
<evidence type="ECO:0000256" key="8">
    <source>
        <dbReference type="ARBA" id="ARBA00022989"/>
    </source>
</evidence>
<dbReference type="STRING" id="329884.A0A4U0XSE3"/>
<feature type="compositionally biased region" description="Basic and acidic residues" evidence="12">
    <location>
        <begin position="310"/>
        <end position="319"/>
    </location>
</feature>
<feature type="region of interest" description="Disordered" evidence="12">
    <location>
        <begin position="241"/>
        <end position="334"/>
    </location>
</feature>
<keyword evidence="5" id="KW-0812">Transmembrane</keyword>
<evidence type="ECO:0000256" key="4">
    <source>
        <dbReference type="ARBA" id="ARBA00022448"/>
    </source>
</evidence>
<feature type="compositionally biased region" description="Low complexity" evidence="12">
    <location>
        <begin position="261"/>
        <end position="274"/>
    </location>
</feature>
<gene>
    <name evidence="13" type="ORF">B0A55_02842</name>
</gene>
<evidence type="ECO:0000313" key="14">
    <source>
        <dbReference type="Proteomes" id="UP000309340"/>
    </source>
</evidence>
<evidence type="ECO:0000256" key="6">
    <source>
        <dbReference type="ARBA" id="ARBA00022792"/>
    </source>
</evidence>
<feature type="region of interest" description="Disordered" evidence="12">
    <location>
        <begin position="1"/>
        <end position="45"/>
    </location>
</feature>
<evidence type="ECO:0000256" key="9">
    <source>
        <dbReference type="ARBA" id="ARBA00023010"/>
    </source>
</evidence>
<evidence type="ECO:0000256" key="3">
    <source>
        <dbReference type="ARBA" id="ARBA00020796"/>
    </source>
</evidence>
<keyword evidence="7" id="KW-0653">Protein transport</keyword>
<keyword evidence="14" id="KW-1185">Reference proteome</keyword>
<evidence type="ECO:0000256" key="10">
    <source>
        <dbReference type="ARBA" id="ARBA00023128"/>
    </source>
</evidence>
<dbReference type="InterPro" id="IPR021056">
    <property type="entry name" value="Mt_import_IM_translocase_Tim54"/>
</dbReference>
<keyword evidence="6" id="KW-0999">Mitochondrion inner membrane</keyword>
<dbReference type="Pfam" id="PF11711">
    <property type="entry name" value="Tim54"/>
    <property type="match status" value="1"/>
</dbReference>
<feature type="region of interest" description="Disordered" evidence="12">
    <location>
        <begin position="165"/>
        <end position="186"/>
    </location>
</feature>
<keyword evidence="4" id="KW-0813">Transport</keyword>
<dbReference type="GO" id="GO:0005743">
    <property type="term" value="C:mitochondrial inner membrane"/>
    <property type="evidence" value="ECO:0007669"/>
    <property type="project" value="UniProtKB-SubCell"/>
</dbReference>
<organism evidence="13 14">
    <name type="scientific">Friedmanniomyces simplex</name>
    <dbReference type="NCBI Taxonomy" id="329884"/>
    <lineage>
        <taxon>Eukaryota</taxon>
        <taxon>Fungi</taxon>
        <taxon>Dikarya</taxon>
        <taxon>Ascomycota</taxon>
        <taxon>Pezizomycotina</taxon>
        <taxon>Dothideomycetes</taxon>
        <taxon>Dothideomycetidae</taxon>
        <taxon>Mycosphaerellales</taxon>
        <taxon>Teratosphaeriaceae</taxon>
        <taxon>Friedmanniomyces</taxon>
    </lineage>
</organism>
<evidence type="ECO:0000256" key="11">
    <source>
        <dbReference type="ARBA" id="ARBA00023136"/>
    </source>
</evidence>
<proteinExistence type="inferred from homology"/>
<dbReference type="AlphaFoldDB" id="A0A4U0XSE3"/>
<dbReference type="OrthoDB" id="5598305at2759"/>
<reference evidence="13 14" key="1">
    <citation type="submission" date="2017-03" db="EMBL/GenBank/DDBJ databases">
        <title>Genomes of endolithic fungi from Antarctica.</title>
        <authorList>
            <person name="Coleine C."/>
            <person name="Masonjones S."/>
            <person name="Stajich J.E."/>
        </authorList>
    </citation>
    <scope>NUCLEOTIDE SEQUENCE [LARGE SCALE GENOMIC DNA]</scope>
    <source>
        <strain evidence="13 14">CCFEE 5184</strain>
    </source>
</reference>
<keyword evidence="8" id="KW-1133">Transmembrane helix</keyword>
<sequence length="488" mass="53314">MSDPKGAPPAEKPVASTAPPAVPSNNGTGVNTSATAPKKPMADQNPAFRMMGLPRIRLPSRNWLIFLSLSGSIASAILYDKYETRRTKQKWCDVVSHLAREPLDTKHMPRKLTIYLAAPPGDGLRSAREHFHNYVKPILVAGAMDWDVVEGRKEGDVRHKTAERVRRKRRRRGEGEALGEEEAQKEYAMELTREKNGTGEYPGVTGDLVVGRHTWKEYVRGLHEGWLGPVDEPAPIQAVVEGDEEAEGVKHVPGRSSLGDAAAKSAAEVIVASTPTPPRETDTPTSQDAESASPTASETTTPSGTLPSEEAPKEEEKPSKPRNPPPYLLPSAYSTATLSPSVPELIGPSTTIPFPHILGVRNTHIRIYRFLNRRRLADEIGRDVAAAVLGTSYHSYSTVTATTSGEGSGAGDSVPEQTQVLAHEEKEWWKSVHRVREEGEESLWIEGMALDERVAGRMRKFELDAVEEERAKRLAAGTEVVAKGTTDE</sequence>
<comment type="caution">
    <text evidence="13">The sequence shown here is derived from an EMBL/GenBank/DDBJ whole genome shotgun (WGS) entry which is preliminary data.</text>
</comment>
<evidence type="ECO:0000256" key="5">
    <source>
        <dbReference type="ARBA" id="ARBA00022692"/>
    </source>
</evidence>
<keyword evidence="11" id="KW-0472">Membrane</keyword>
<keyword evidence="10" id="KW-0496">Mitochondrion</keyword>
<dbReference type="EMBL" id="NAJQ01000091">
    <property type="protein sequence ID" value="TKA79386.1"/>
    <property type="molecule type" value="Genomic_DNA"/>
</dbReference>
<evidence type="ECO:0000256" key="2">
    <source>
        <dbReference type="ARBA" id="ARBA00006355"/>
    </source>
</evidence>
<feature type="compositionally biased region" description="Polar residues" evidence="12">
    <location>
        <begin position="25"/>
        <end position="35"/>
    </location>
</feature>
<dbReference type="Proteomes" id="UP000309340">
    <property type="component" value="Unassembled WGS sequence"/>
</dbReference>
<feature type="compositionally biased region" description="Pro residues" evidence="12">
    <location>
        <begin position="1"/>
        <end position="11"/>
    </location>
</feature>
<accession>A0A4U0XSE3</accession>
<dbReference type="GO" id="GO:0015031">
    <property type="term" value="P:protein transport"/>
    <property type="evidence" value="ECO:0007669"/>
    <property type="project" value="UniProtKB-KW"/>
</dbReference>